<reference evidence="2 3" key="1">
    <citation type="submission" date="2023-09" db="EMBL/GenBank/DDBJ databases">
        <authorList>
            <person name="Rey-Velasco X."/>
        </authorList>
    </citation>
    <scope>NUCLEOTIDE SEQUENCE [LARGE SCALE GENOMIC DNA]</scope>
    <source>
        <strain evidence="2 3">P050</strain>
    </source>
</reference>
<gene>
    <name evidence="2" type="ORF">RM519_07525</name>
</gene>
<dbReference type="EMBL" id="JAVRHV010000003">
    <property type="protein sequence ID" value="MDT0553090.1"/>
    <property type="molecule type" value="Genomic_DNA"/>
</dbReference>
<feature type="chain" id="PRO_5045489270" evidence="1">
    <location>
        <begin position="27"/>
        <end position="204"/>
    </location>
</feature>
<accession>A0ABU2Y789</accession>
<keyword evidence="1" id="KW-0732">Signal</keyword>
<evidence type="ECO:0000313" key="2">
    <source>
        <dbReference type="EMBL" id="MDT0553090.1"/>
    </source>
</evidence>
<evidence type="ECO:0000313" key="3">
    <source>
        <dbReference type="Proteomes" id="UP001252186"/>
    </source>
</evidence>
<sequence>MKSKINVIAASILTLFLTIGLSTSYASNTNDDKKEKKMAKKRKSFQKNKSTALNEMYNAYPESKAKMANAYGYAAFGNTGVNLFVLSSGNGGGVAHNNATGEELYVKMISMGAGVGIGLKKYHAVFIFEDKEAYDYFLEVGWSADGQADATADTGKEGEGGSAAVGMNVSRGVTLYQIADKGLALQATLQGVKYIVAKDLNGMK</sequence>
<protein>
    <submittedName>
        <fullName evidence="2">YSC84-related protein</fullName>
    </submittedName>
</protein>
<proteinExistence type="predicted"/>
<feature type="signal peptide" evidence="1">
    <location>
        <begin position="1"/>
        <end position="26"/>
    </location>
</feature>
<organism evidence="2 3">
    <name type="scientific">Urechidicola vernalis</name>
    <dbReference type="NCBI Taxonomy" id="3075600"/>
    <lineage>
        <taxon>Bacteria</taxon>
        <taxon>Pseudomonadati</taxon>
        <taxon>Bacteroidota</taxon>
        <taxon>Flavobacteriia</taxon>
        <taxon>Flavobacteriales</taxon>
        <taxon>Flavobacteriaceae</taxon>
        <taxon>Urechidicola</taxon>
    </lineage>
</organism>
<name>A0ABU2Y789_9FLAO</name>
<dbReference type="Proteomes" id="UP001252186">
    <property type="component" value="Unassembled WGS sequence"/>
</dbReference>
<dbReference type="RefSeq" id="WP_311593074.1">
    <property type="nucleotide sequence ID" value="NZ_JAVRHV010000003.1"/>
</dbReference>
<evidence type="ECO:0000256" key="1">
    <source>
        <dbReference type="SAM" id="SignalP"/>
    </source>
</evidence>
<keyword evidence="3" id="KW-1185">Reference proteome</keyword>
<comment type="caution">
    <text evidence="2">The sequence shown here is derived from an EMBL/GenBank/DDBJ whole genome shotgun (WGS) entry which is preliminary data.</text>
</comment>